<dbReference type="GeneID" id="77930165"/>
<organism evidence="1 2">
    <name type="scientific">Gordonia phage Dorito</name>
    <dbReference type="NCBI Taxonomy" id="2499023"/>
    <lineage>
        <taxon>Viruses</taxon>
        <taxon>Duplodnaviria</taxon>
        <taxon>Heunggongvirae</taxon>
        <taxon>Uroviricota</taxon>
        <taxon>Caudoviricetes</taxon>
        <taxon>Beenievirus</taxon>
        <taxon>Beenievirus dorito</taxon>
    </lineage>
</organism>
<dbReference type="RefSeq" id="YP_010654319.1">
    <property type="nucleotide sequence ID" value="NC_070809.1"/>
</dbReference>
<name>A0A3S9UAM7_9CAUD</name>
<proteinExistence type="predicted"/>
<dbReference type="EMBL" id="MK279848">
    <property type="protein sequence ID" value="AZS07342.1"/>
    <property type="molecule type" value="Genomic_DNA"/>
</dbReference>
<protein>
    <submittedName>
        <fullName evidence="1">Uncharacterized protein</fullName>
    </submittedName>
</protein>
<dbReference type="KEGG" id="vg:77930165"/>
<sequence>MAEQLTHEHAVAQIVNADGSINTITEPCTAQCRHEHTESSDAPA</sequence>
<evidence type="ECO:0000313" key="2">
    <source>
        <dbReference type="Proteomes" id="UP000288422"/>
    </source>
</evidence>
<accession>A0A3S9UAM7</accession>
<dbReference type="Proteomes" id="UP000288422">
    <property type="component" value="Segment"/>
</dbReference>
<gene>
    <name evidence="1" type="primary">72</name>
    <name evidence="1" type="ORF">PBI_DORITO_72</name>
</gene>
<keyword evidence="2" id="KW-1185">Reference proteome</keyword>
<reference evidence="1 2" key="1">
    <citation type="submission" date="2018-12" db="EMBL/GenBank/DDBJ databases">
        <authorList>
            <person name="Divens A.M."/>
            <person name="Stoner T.H."/>
            <person name="Garlena R.A."/>
            <person name="Russell D.A."/>
            <person name="Pope W.H."/>
            <person name="Jacobs-Sera D."/>
            <person name="Hatfull G.F."/>
        </authorList>
    </citation>
    <scope>NUCLEOTIDE SEQUENCE [LARGE SCALE GENOMIC DNA]</scope>
</reference>
<evidence type="ECO:0000313" key="1">
    <source>
        <dbReference type="EMBL" id="AZS07342.1"/>
    </source>
</evidence>